<name>A0ABS1JLG5_9BURK</name>
<evidence type="ECO:0000313" key="2">
    <source>
        <dbReference type="Proteomes" id="UP000622707"/>
    </source>
</evidence>
<dbReference type="RefSeq" id="WP_201687989.1">
    <property type="nucleotide sequence ID" value="NZ_JAEQND010000003.1"/>
</dbReference>
<proteinExistence type="predicted"/>
<evidence type="ECO:0000313" key="1">
    <source>
        <dbReference type="EMBL" id="MBL0424756.1"/>
    </source>
</evidence>
<gene>
    <name evidence="1" type="ORF">JI746_06520</name>
</gene>
<accession>A0ABS1JLG5</accession>
<dbReference type="Proteomes" id="UP000622707">
    <property type="component" value="Unassembled WGS sequence"/>
</dbReference>
<dbReference type="Gene3D" id="3.40.190.10">
    <property type="entry name" value="Periplasmic binding protein-like II"/>
    <property type="match status" value="2"/>
</dbReference>
<dbReference type="EMBL" id="JAEQND010000003">
    <property type="protein sequence ID" value="MBL0424756.1"/>
    <property type="molecule type" value="Genomic_DNA"/>
</dbReference>
<protein>
    <submittedName>
        <fullName evidence="1">Substrate-binding domain-containing protein</fullName>
    </submittedName>
</protein>
<reference evidence="1 2" key="1">
    <citation type="journal article" date="2017" name="Int. J. Syst. Evol. Microbiol.">
        <title>Ramlibacter alkalitolerans sp. nov., alkali-tolerant bacterium isolated from soil of ginseng.</title>
        <authorList>
            <person name="Lee D.H."/>
            <person name="Cha C.J."/>
        </authorList>
    </citation>
    <scope>NUCLEOTIDE SEQUENCE [LARGE SCALE GENOMIC DNA]</scope>
    <source>
        <strain evidence="1 2">KACC 19305</strain>
    </source>
</reference>
<keyword evidence="2" id="KW-1185">Reference proteome</keyword>
<dbReference type="PANTHER" id="PTHR30632:SF11">
    <property type="entry name" value="BLR4797 PROTEIN"/>
    <property type="match status" value="1"/>
</dbReference>
<comment type="caution">
    <text evidence="1">The sequence shown here is derived from an EMBL/GenBank/DDBJ whole genome shotgun (WGS) entry which is preliminary data.</text>
</comment>
<dbReference type="SUPFAM" id="SSF53850">
    <property type="entry name" value="Periplasmic binding protein-like II"/>
    <property type="match status" value="1"/>
</dbReference>
<organism evidence="1 2">
    <name type="scientific">Ramlibacter alkalitolerans</name>
    <dbReference type="NCBI Taxonomy" id="2039631"/>
    <lineage>
        <taxon>Bacteria</taxon>
        <taxon>Pseudomonadati</taxon>
        <taxon>Pseudomonadota</taxon>
        <taxon>Betaproteobacteria</taxon>
        <taxon>Burkholderiales</taxon>
        <taxon>Comamonadaceae</taxon>
        <taxon>Ramlibacter</taxon>
    </lineage>
</organism>
<dbReference type="Pfam" id="PF13531">
    <property type="entry name" value="SBP_bac_11"/>
    <property type="match status" value="1"/>
</dbReference>
<dbReference type="InterPro" id="IPR050682">
    <property type="entry name" value="ModA/WtpA"/>
</dbReference>
<sequence length="230" mass="23920">MAEGRALRVLCAGAVKAPFSTAAARFEQATGTPVTCSFGAVGSLRERLASGEPADLVVLSKPVLETLRRQGLVREDHSLGCVGVGLAVRTGCTLPDVSSPELLRETLLRADSLAYGDPQHGDSSGMHFASVLEKLGIAAAMRGRTQLAESGLQVVDWVATGRVAMGATPSSVIRSSAHVTLAAMLPPSLQNQTEYVCALLDPAATGLMAYVQQPESRRLFADAGLLPAPA</sequence>
<dbReference type="PANTHER" id="PTHR30632">
    <property type="entry name" value="MOLYBDATE-BINDING PERIPLASMIC PROTEIN"/>
    <property type="match status" value="1"/>
</dbReference>